<dbReference type="InterPro" id="IPR003767">
    <property type="entry name" value="Malate/L-lactate_DH-like"/>
</dbReference>
<dbReference type="EMBL" id="JBGEHV010000002">
    <property type="protein sequence ID" value="MEY8038039.1"/>
    <property type="molecule type" value="Genomic_DNA"/>
</dbReference>
<evidence type="ECO:0000256" key="1">
    <source>
        <dbReference type="ARBA" id="ARBA00006056"/>
    </source>
</evidence>
<dbReference type="SUPFAM" id="SSF89733">
    <property type="entry name" value="L-sulfolactate dehydrogenase-like"/>
    <property type="match status" value="1"/>
</dbReference>
<comment type="similarity">
    <text evidence="1">Belongs to the LDH2/MDH2 oxidoreductase family.</text>
</comment>
<dbReference type="Pfam" id="PF02615">
    <property type="entry name" value="Ldh_2"/>
    <property type="match status" value="1"/>
</dbReference>
<organism evidence="3 4">
    <name type="scientific">Saccharopolyspora cebuensis</name>
    <dbReference type="NCBI Taxonomy" id="418759"/>
    <lineage>
        <taxon>Bacteria</taxon>
        <taxon>Bacillati</taxon>
        <taxon>Actinomycetota</taxon>
        <taxon>Actinomycetes</taxon>
        <taxon>Pseudonocardiales</taxon>
        <taxon>Pseudonocardiaceae</taxon>
        <taxon>Saccharopolyspora</taxon>
    </lineage>
</organism>
<name>A0ABV4CB97_9PSEU</name>
<keyword evidence="4" id="KW-1185">Reference proteome</keyword>
<gene>
    <name evidence="3" type="ORF">AB8O55_01390</name>
</gene>
<dbReference type="Gene3D" id="1.10.1530.10">
    <property type="match status" value="1"/>
</dbReference>
<evidence type="ECO:0000313" key="3">
    <source>
        <dbReference type="EMBL" id="MEY8038039.1"/>
    </source>
</evidence>
<evidence type="ECO:0000313" key="4">
    <source>
        <dbReference type="Proteomes" id="UP001564626"/>
    </source>
</evidence>
<evidence type="ECO:0000256" key="2">
    <source>
        <dbReference type="ARBA" id="ARBA00023002"/>
    </source>
</evidence>
<proteinExistence type="inferred from homology"/>
<dbReference type="PANTHER" id="PTHR11091:SF0">
    <property type="entry name" value="MALATE DEHYDROGENASE"/>
    <property type="match status" value="1"/>
</dbReference>
<dbReference type="InterPro" id="IPR043143">
    <property type="entry name" value="Mal/L-sulf/L-lact_DH-like_NADP"/>
</dbReference>
<keyword evidence="2" id="KW-0560">Oxidoreductase</keyword>
<accession>A0ABV4CB97</accession>
<dbReference type="Proteomes" id="UP001564626">
    <property type="component" value="Unassembled WGS sequence"/>
</dbReference>
<protein>
    <submittedName>
        <fullName evidence="3">Ldh family oxidoreductase</fullName>
    </submittedName>
</protein>
<reference evidence="3 4" key="1">
    <citation type="submission" date="2024-08" db="EMBL/GenBank/DDBJ databases">
        <title>Genome mining of Saccharopolyspora cebuensis PGLac3 from Nigerian medicinal plant.</title>
        <authorList>
            <person name="Ezeobiora C.E."/>
            <person name="Igbokwe N.H."/>
            <person name="Amin D.H."/>
            <person name="Mendie U.E."/>
        </authorList>
    </citation>
    <scope>NUCLEOTIDE SEQUENCE [LARGE SCALE GENOMIC DNA]</scope>
    <source>
        <strain evidence="3 4">PGLac3</strain>
    </source>
</reference>
<dbReference type="PANTHER" id="PTHR11091">
    <property type="entry name" value="OXIDOREDUCTASE-RELATED"/>
    <property type="match status" value="1"/>
</dbReference>
<comment type="caution">
    <text evidence="3">The sequence shown here is derived from an EMBL/GenBank/DDBJ whole genome shotgun (WGS) entry which is preliminary data.</text>
</comment>
<dbReference type="InterPro" id="IPR036111">
    <property type="entry name" value="Mal/L-sulfo/L-lacto_DH-like_sf"/>
</dbReference>
<sequence>MTLLTDDLRERIAVPYAELHALIAGLFAERGTPPHRAATAAAALCHGDLCGFDSHGAFNLTRLYLPLFASGRTAPDAEPVVRTDLGACALVDARRALGLWAAAEAMDSATDRAARHGIGLVSVRGATHFGCAGFHALRAAERGMIGVVASNCGGQRIARPPLGALAMLGTNPLSVAAPALDDHPFLLDMSTTVVPTGKVRTAASSGETVPAGWLSDDAGGAVTDPARFDAGSAHLRWLGGDPATGAYKGYGLGLVVELLSALLPGAGLGPAPAALEGTGGPHGTDDDIGFFVLAIAPDLLRPDGEFAADARTLFGTLVDCPPAAGGGEVRYPGWWEAERARECHRTGVPLLPQVHRELVELGLGAGA</sequence>
<dbReference type="RefSeq" id="WP_345361421.1">
    <property type="nucleotide sequence ID" value="NZ_BAABII010000005.1"/>
</dbReference>
<dbReference type="InterPro" id="IPR043144">
    <property type="entry name" value="Mal/L-sulf/L-lact_DH-like_ah"/>
</dbReference>
<dbReference type="Gene3D" id="3.30.1370.60">
    <property type="entry name" value="Hypothetical oxidoreductase yiak, domain 2"/>
    <property type="match status" value="1"/>
</dbReference>